<feature type="transmembrane region" description="Helical" evidence="6">
    <location>
        <begin position="173"/>
        <end position="192"/>
    </location>
</feature>
<dbReference type="RefSeq" id="WP_109822360.1">
    <property type="nucleotide sequence ID" value="NZ_QGKL01000015.1"/>
</dbReference>
<keyword evidence="6" id="KW-1003">Cell membrane</keyword>
<dbReference type="InterPro" id="IPR052522">
    <property type="entry name" value="ABC-2_transport_permease"/>
</dbReference>
<feature type="transmembrane region" description="Helical" evidence="6">
    <location>
        <begin position="24"/>
        <end position="43"/>
    </location>
</feature>
<dbReference type="GO" id="GO:0043190">
    <property type="term" value="C:ATP-binding cassette (ABC) transporter complex"/>
    <property type="evidence" value="ECO:0007669"/>
    <property type="project" value="InterPro"/>
</dbReference>
<dbReference type="PANTHER" id="PTHR43332">
    <property type="entry name" value="INNER MEMBRANE TRANSPORT PERMEASE YADH-RELATED"/>
    <property type="match status" value="1"/>
</dbReference>
<comment type="subcellular location">
    <subcellularLocation>
        <location evidence="6">Cell inner membrane</location>
        <topology evidence="6">Multi-pass membrane protein</topology>
    </subcellularLocation>
    <subcellularLocation>
        <location evidence="1">Membrane</location>
        <topology evidence="1">Multi-pass membrane protein</topology>
    </subcellularLocation>
</comment>
<dbReference type="PIRSF" id="PIRSF006648">
    <property type="entry name" value="DrrB"/>
    <property type="match status" value="1"/>
</dbReference>
<dbReference type="InterPro" id="IPR047817">
    <property type="entry name" value="ABC2_TM_bact-type"/>
</dbReference>
<name>A0A317CHG1_9GAMM</name>
<keyword evidence="9" id="KW-1185">Reference proteome</keyword>
<dbReference type="InterPro" id="IPR013525">
    <property type="entry name" value="ABC2_TM"/>
</dbReference>
<evidence type="ECO:0000256" key="6">
    <source>
        <dbReference type="RuleBase" id="RU361157"/>
    </source>
</evidence>
<dbReference type="Proteomes" id="UP000245506">
    <property type="component" value="Unassembled WGS sequence"/>
</dbReference>
<gene>
    <name evidence="8" type="ORF">DKT75_05125</name>
</gene>
<evidence type="ECO:0000256" key="1">
    <source>
        <dbReference type="ARBA" id="ARBA00004141"/>
    </source>
</evidence>
<feature type="transmembrane region" description="Helical" evidence="6">
    <location>
        <begin position="146"/>
        <end position="167"/>
    </location>
</feature>
<evidence type="ECO:0000256" key="3">
    <source>
        <dbReference type="ARBA" id="ARBA00022692"/>
    </source>
</evidence>
<dbReference type="NCBIfam" id="NF011648">
    <property type="entry name" value="PRK15066.1"/>
    <property type="match status" value="1"/>
</dbReference>
<dbReference type="EMBL" id="QGKL01000015">
    <property type="protein sequence ID" value="PWQ97994.1"/>
    <property type="molecule type" value="Genomic_DNA"/>
</dbReference>
<keyword evidence="3 6" id="KW-0812">Transmembrane</keyword>
<dbReference type="InterPro" id="IPR000412">
    <property type="entry name" value="ABC_2_transport"/>
</dbReference>
<dbReference type="GO" id="GO:0140359">
    <property type="term" value="F:ABC-type transporter activity"/>
    <property type="evidence" value="ECO:0007669"/>
    <property type="project" value="InterPro"/>
</dbReference>
<protein>
    <recommendedName>
        <fullName evidence="6">Transport permease protein</fullName>
    </recommendedName>
</protein>
<evidence type="ECO:0000259" key="7">
    <source>
        <dbReference type="PROSITE" id="PS51012"/>
    </source>
</evidence>
<evidence type="ECO:0000256" key="5">
    <source>
        <dbReference type="ARBA" id="ARBA00023136"/>
    </source>
</evidence>
<dbReference type="Pfam" id="PF01061">
    <property type="entry name" value="ABC2_membrane"/>
    <property type="match status" value="1"/>
</dbReference>
<evidence type="ECO:0000256" key="2">
    <source>
        <dbReference type="ARBA" id="ARBA00007783"/>
    </source>
</evidence>
<feature type="transmembrane region" description="Helical" evidence="6">
    <location>
        <begin position="227"/>
        <end position="251"/>
    </location>
</feature>
<keyword evidence="4 6" id="KW-1133">Transmembrane helix</keyword>
<proteinExistence type="inferred from homology"/>
<feature type="transmembrane region" description="Helical" evidence="6">
    <location>
        <begin position="64"/>
        <end position="87"/>
    </location>
</feature>
<accession>A0A317CHG1</accession>
<comment type="similarity">
    <text evidence="2 6">Belongs to the ABC-2 integral membrane protein family.</text>
</comment>
<sequence>MNFSYQMTALYTILVKEVLRFTRIWVQTILPPAITMALYFVIFGKLIGSAIDSSATDGYSYIDYIVPGLIMMSVITNSYSNVVSSFYSAKYQGHLQELLVSPTPNMIIILGFIGGGVIRGLMVGAIVTVVSMFFTDLNIAHPVITLLTVFLTAVLFATAGLINGVYAKSFDDISIVPVFVLTPLTYLGGVFYSIKLLSDFWQTVSLANPILYMVNGFRYGFLGVSDINIYACFAVILIFWGILFSIAYFLLDRGIGIRT</sequence>
<evidence type="ECO:0000313" key="9">
    <source>
        <dbReference type="Proteomes" id="UP000245506"/>
    </source>
</evidence>
<feature type="domain" description="ABC transmembrane type-2" evidence="7">
    <location>
        <begin position="23"/>
        <end position="254"/>
    </location>
</feature>
<evidence type="ECO:0000256" key="4">
    <source>
        <dbReference type="ARBA" id="ARBA00022989"/>
    </source>
</evidence>
<reference evidence="8 9" key="1">
    <citation type="submission" date="2018-05" db="EMBL/GenBank/DDBJ databases">
        <title>Leucothrix arctica sp. nov., isolated from Arctic seawater.</title>
        <authorList>
            <person name="Choi A."/>
            <person name="Baek K."/>
        </authorList>
    </citation>
    <scope>NUCLEOTIDE SEQUENCE [LARGE SCALE GENOMIC DNA]</scope>
    <source>
        <strain evidence="8 9">IMCC9719</strain>
    </source>
</reference>
<dbReference type="PROSITE" id="PS51012">
    <property type="entry name" value="ABC_TM2"/>
    <property type="match status" value="1"/>
</dbReference>
<feature type="transmembrane region" description="Helical" evidence="6">
    <location>
        <begin position="204"/>
        <end position="221"/>
    </location>
</feature>
<dbReference type="AlphaFoldDB" id="A0A317CHG1"/>
<keyword evidence="5 6" id="KW-0472">Membrane</keyword>
<dbReference type="OrthoDB" id="9804001at2"/>
<keyword evidence="6" id="KW-0813">Transport</keyword>
<feature type="transmembrane region" description="Helical" evidence="6">
    <location>
        <begin position="107"/>
        <end position="134"/>
    </location>
</feature>
<evidence type="ECO:0000313" key="8">
    <source>
        <dbReference type="EMBL" id="PWQ97994.1"/>
    </source>
</evidence>
<dbReference type="PRINTS" id="PR00164">
    <property type="entry name" value="ABC2TRNSPORT"/>
</dbReference>
<dbReference type="PANTHER" id="PTHR43332:SF2">
    <property type="entry name" value="INNER MEMBRANE TRANSPORT PERMEASE YADH"/>
    <property type="match status" value="1"/>
</dbReference>
<organism evidence="8 9">
    <name type="scientific">Leucothrix arctica</name>
    <dbReference type="NCBI Taxonomy" id="1481894"/>
    <lineage>
        <taxon>Bacteria</taxon>
        <taxon>Pseudomonadati</taxon>
        <taxon>Pseudomonadota</taxon>
        <taxon>Gammaproteobacteria</taxon>
        <taxon>Thiotrichales</taxon>
        <taxon>Thiotrichaceae</taxon>
        <taxon>Leucothrix</taxon>
    </lineage>
</organism>
<comment type="caution">
    <text evidence="8">The sequence shown here is derived from an EMBL/GenBank/DDBJ whole genome shotgun (WGS) entry which is preliminary data.</text>
</comment>